<evidence type="ECO:0000313" key="1">
    <source>
        <dbReference type="EMBL" id="MFC4006672.1"/>
    </source>
</evidence>
<protein>
    <submittedName>
        <fullName evidence="1">Transposase</fullName>
    </submittedName>
</protein>
<comment type="caution">
    <text evidence="1">The sequence shown here is derived from an EMBL/GenBank/DDBJ whole genome shotgun (WGS) entry which is preliminary data.</text>
</comment>
<name>A0ABV8G2S2_9ACTN</name>
<evidence type="ECO:0000313" key="2">
    <source>
        <dbReference type="Proteomes" id="UP001595851"/>
    </source>
</evidence>
<dbReference type="Proteomes" id="UP001595851">
    <property type="component" value="Unassembled WGS sequence"/>
</dbReference>
<proteinExistence type="predicted"/>
<dbReference type="EMBL" id="JBHSBI010000002">
    <property type="protein sequence ID" value="MFC4006672.1"/>
    <property type="molecule type" value="Genomic_DNA"/>
</dbReference>
<organism evidence="1 2">
    <name type="scientific">Nonomuraea purpurea</name>
    <dbReference type="NCBI Taxonomy" id="1849276"/>
    <lineage>
        <taxon>Bacteria</taxon>
        <taxon>Bacillati</taxon>
        <taxon>Actinomycetota</taxon>
        <taxon>Actinomycetes</taxon>
        <taxon>Streptosporangiales</taxon>
        <taxon>Streptosporangiaceae</taxon>
        <taxon>Nonomuraea</taxon>
    </lineage>
</organism>
<keyword evidence="2" id="KW-1185">Reference proteome</keyword>
<dbReference type="RefSeq" id="WP_379526810.1">
    <property type="nucleotide sequence ID" value="NZ_JBHSBI010000002.1"/>
</dbReference>
<sequence length="62" mass="7066">MTSWRGPRGIEVEVIRLDRREVFKVTKTGRHGRFLLGYCATIAQVTQHVDLADLVEVIPFPS</sequence>
<reference evidence="2" key="1">
    <citation type="journal article" date="2019" name="Int. J. Syst. Evol. Microbiol.">
        <title>The Global Catalogue of Microorganisms (GCM) 10K type strain sequencing project: providing services to taxonomists for standard genome sequencing and annotation.</title>
        <authorList>
            <consortium name="The Broad Institute Genomics Platform"/>
            <consortium name="The Broad Institute Genome Sequencing Center for Infectious Disease"/>
            <person name="Wu L."/>
            <person name="Ma J."/>
        </authorList>
    </citation>
    <scope>NUCLEOTIDE SEQUENCE [LARGE SCALE GENOMIC DNA]</scope>
    <source>
        <strain evidence="2">TBRC 1276</strain>
    </source>
</reference>
<gene>
    <name evidence="1" type="ORF">ACFOY2_05535</name>
</gene>
<accession>A0ABV8G2S2</accession>